<keyword evidence="1" id="KW-0812">Transmembrane</keyword>
<keyword evidence="1" id="KW-0472">Membrane</keyword>
<evidence type="ECO:0000313" key="2">
    <source>
        <dbReference type="EMBL" id="VEI17788.1"/>
    </source>
</evidence>
<dbReference type="AlphaFoldDB" id="A0A448PNL1"/>
<gene>
    <name evidence="2" type="ORF">NCTC10951_02375</name>
</gene>
<evidence type="ECO:0000313" key="3">
    <source>
        <dbReference type="Proteomes" id="UP000268658"/>
    </source>
</evidence>
<feature type="transmembrane region" description="Helical" evidence="1">
    <location>
        <begin position="22"/>
        <end position="41"/>
    </location>
</feature>
<keyword evidence="1" id="KW-1133">Transmembrane helix</keyword>
<reference evidence="2 3" key="1">
    <citation type="submission" date="2018-12" db="EMBL/GenBank/DDBJ databases">
        <authorList>
            <consortium name="Pathogen Informatics"/>
        </authorList>
    </citation>
    <scope>NUCLEOTIDE SEQUENCE [LARGE SCALE GENOMIC DNA]</scope>
    <source>
        <strain evidence="2 3">NCTC10951</strain>
    </source>
</reference>
<accession>A0A448PNL1</accession>
<name>A0A448PNL1_ACTVI</name>
<dbReference type="Proteomes" id="UP000268658">
    <property type="component" value="Chromosome"/>
</dbReference>
<dbReference type="EMBL" id="LR134477">
    <property type="protein sequence ID" value="VEI17788.1"/>
    <property type="molecule type" value="Genomic_DNA"/>
</dbReference>
<protein>
    <submittedName>
        <fullName evidence="2">Uncharacterized protein</fullName>
    </submittedName>
</protein>
<proteinExistence type="predicted"/>
<sequence length="49" mass="5501">MNPPLEQARLEPSSTTASERPLVLFTFSFASFAALLPFKIVGEKKPYWS</sequence>
<dbReference type="KEGG" id="avc:NCTC10951_02375"/>
<evidence type="ECO:0000256" key="1">
    <source>
        <dbReference type="SAM" id="Phobius"/>
    </source>
</evidence>
<organism evidence="2 3">
    <name type="scientific">Actinomyces viscosus</name>
    <dbReference type="NCBI Taxonomy" id="1656"/>
    <lineage>
        <taxon>Bacteria</taxon>
        <taxon>Bacillati</taxon>
        <taxon>Actinomycetota</taxon>
        <taxon>Actinomycetes</taxon>
        <taxon>Actinomycetales</taxon>
        <taxon>Actinomycetaceae</taxon>
        <taxon>Actinomyces</taxon>
    </lineage>
</organism>